<comment type="cofactor">
    <cofactor evidence="2">
        <name>heme</name>
        <dbReference type="ChEBI" id="CHEBI:30413"/>
    </cofactor>
</comment>
<evidence type="ECO:0000256" key="2">
    <source>
        <dbReference type="ARBA" id="ARBA00001971"/>
    </source>
</evidence>
<evidence type="ECO:0000256" key="9">
    <source>
        <dbReference type="ARBA" id="ARBA00022505"/>
    </source>
</evidence>
<dbReference type="GO" id="GO:0042128">
    <property type="term" value="P:nitrate assimilation"/>
    <property type="evidence" value="ECO:0007669"/>
    <property type="project" value="UniProtKB-KW"/>
</dbReference>
<dbReference type="EMBL" id="JAUEDM010000001">
    <property type="protein sequence ID" value="KAK3330022.1"/>
    <property type="molecule type" value="Genomic_DNA"/>
</dbReference>
<comment type="function">
    <text evidence="4">Nitrate reductase is a key enzyme involved in the first step of nitrate assimilation in plants, fungi and bacteria.</text>
</comment>
<dbReference type="InterPro" id="IPR036374">
    <property type="entry name" value="OxRdtase_Mopterin-bd_sf"/>
</dbReference>
<dbReference type="SUPFAM" id="SSF81296">
    <property type="entry name" value="E set domains"/>
    <property type="match status" value="1"/>
</dbReference>
<dbReference type="CDD" id="cd06183">
    <property type="entry name" value="cyt_b5_reduct_like"/>
    <property type="match status" value="1"/>
</dbReference>
<dbReference type="Pfam" id="PF00174">
    <property type="entry name" value="Oxidored_molyb"/>
    <property type="match status" value="1"/>
</dbReference>
<dbReference type="Gene3D" id="2.40.30.10">
    <property type="entry name" value="Translation factors"/>
    <property type="match status" value="1"/>
</dbReference>
<dbReference type="GO" id="GO:0008482">
    <property type="term" value="F:sulfite oxidase activity"/>
    <property type="evidence" value="ECO:0007669"/>
    <property type="project" value="TreeGrafter"/>
</dbReference>
<keyword evidence="12" id="KW-0274">FAD</keyword>
<dbReference type="InterPro" id="IPR014756">
    <property type="entry name" value="Ig_E-set"/>
</dbReference>
<dbReference type="InterPro" id="IPR001199">
    <property type="entry name" value="Cyt_B5-like_heme/steroid-bd"/>
</dbReference>
<dbReference type="InterPro" id="IPR008335">
    <property type="entry name" value="Mopterin_OxRdtase_euk"/>
</dbReference>
<keyword evidence="10" id="KW-0285">Flavoprotein</keyword>
<feature type="compositionally biased region" description="Low complexity" evidence="16">
    <location>
        <begin position="846"/>
        <end position="856"/>
    </location>
</feature>
<evidence type="ECO:0000313" key="20">
    <source>
        <dbReference type="Proteomes" id="UP001283341"/>
    </source>
</evidence>
<dbReference type="SUPFAM" id="SSF63380">
    <property type="entry name" value="Riboflavin synthase domain-like"/>
    <property type="match status" value="2"/>
</dbReference>
<dbReference type="GO" id="GO:0020037">
    <property type="term" value="F:heme binding"/>
    <property type="evidence" value="ECO:0007669"/>
    <property type="project" value="TreeGrafter"/>
</dbReference>
<dbReference type="InterPro" id="IPR017938">
    <property type="entry name" value="Riboflavin_synthase-like_b-brl"/>
</dbReference>
<dbReference type="EC" id="1.7.1.3" evidence="7"/>
<dbReference type="InterPro" id="IPR001433">
    <property type="entry name" value="OxRdtase_FAD/NAD-bd"/>
</dbReference>
<dbReference type="Pfam" id="PF00970">
    <property type="entry name" value="FAD_binding_6"/>
    <property type="match status" value="2"/>
</dbReference>
<dbReference type="InterPro" id="IPR017927">
    <property type="entry name" value="FAD-bd_FR_type"/>
</dbReference>
<feature type="domain" description="Cytochrome b5 heme-binding" evidence="17">
    <location>
        <begin position="632"/>
        <end position="710"/>
    </location>
</feature>
<evidence type="ECO:0000256" key="10">
    <source>
        <dbReference type="ARBA" id="ARBA00022630"/>
    </source>
</evidence>
<dbReference type="InterPro" id="IPR008333">
    <property type="entry name" value="Cbr1-like_FAD-bd_dom"/>
</dbReference>
<dbReference type="Pfam" id="PF00173">
    <property type="entry name" value="Cyt-b5"/>
    <property type="match status" value="1"/>
</dbReference>
<dbReference type="PRINTS" id="PR00407">
    <property type="entry name" value="EUMOPTERIN"/>
</dbReference>
<dbReference type="InterPro" id="IPR005066">
    <property type="entry name" value="MoCF_OxRdtse_dimer"/>
</dbReference>
<dbReference type="PANTHER" id="PTHR19372">
    <property type="entry name" value="SULFITE REDUCTASE"/>
    <property type="match status" value="1"/>
</dbReference>
<comment type="similarity">
    <text evidence="5">Belongs to the nitrate reductase family.</text>
</comment>
<feature type="compositionally biased region" description="Basic residues" evidence="16">
    <location>
        <begin position="828"/>
        <end position="839"/>
    </location>
</feature>
<dbReference type="GO" id="GO:0050464">
    <property type="term" value="F:nitrate reductase (NADPH) activity"/>
    <property type="evidence" value="ECO:0007669"/>
    <property type="project" value="UniProtKB-EC"/>
</dbReference>
<dbReference type="Proteomes" id="UP001283341">
    <property type="component" value="Unassembled WGS sequence"/>
</dbReference>
<evidence type="ECO:0000256" key="13">
    <source>
        <dbReference type="ARBA" id="ARBA00023002"/>
    </source>
</evidence>
<comment type="cofactor">
    <cofactor evidence="1">
        <name>Mo-molybdopterin</name>
        <dbReference type="ChEBI" id="CHEBI:71302"/>
    </cofactor>
</comment>
<dbReference type="GO" id="GO:0006790">
    <property type="term" value="P:sulfur compound metabolic process"/>
    <property type="evidence" value="ECO:0007669"/>
    <property type="project" value="TreeGrafter"/>
</dbReference>
<dbReference type="SUPFAM" id="SSF56524">
    <property type="entry name" value="Oxidoreductase molybdopterin-binding domain"/>
    <property type="match status" value="1"/>
</dbReference>
<name>A0AAE0IRW1_9PEZI</name>
<evidence type="ECO:0000256" key="14">
    <source>
        <dbReference type="ARBA" id="ARBA00023063"/>
    </source>
</evidence>
<dbReference type="InterPro" id="IPR036400">
    <property type="entry name" value="Cyt_B5-like_heme/steroid_sf"/>
</dbReference>
<feature type="domain" description="FAD-binding FR-type" evidence="18">
    <location>
        <begin position="746"/>
        <end position="913"/>
    </location>
</feature>
<dbReference type="InterPro" id="IPR039261">
    <property type="entry name" value="FNR_nucleotide-bd"/>
</dbReference>
<dbReference type="Pfam" id="PF03404">
    <property type="entry name" value="Mo-co_dimer"/>
    <property type="match status" value="1"/>
</dbReference>
<evidence type="ECO:0000256" key="7">
    <source>
        <dbReference type="ARBA" id="ARBA00012673"/>
    </source>
</evidence>
<dbReference type="GO" id="GO:0030151">
    <property type="term" value="F:molybdenum ion binding"/>
    <property type="evidence" value="ECO:0007669"/>
    <property type="project" value="InterPro"/>
</dbReference>
<dbReference type="PANTHER" id="PTHR19372:SF7">
    <property type="entry name" value="SULFITE OXIDASE, MITOCHONDRIAL"/>
    <property type="match status" value="1"/>
</dbReference>
<dbReference type="Gene3D" id="3.90.420.10">
    <property type="entry name" value="Oxidoreductase, molybdopterin-binding domain"/>
    <property type="match status" value="1"/>
</dbReference>
<comment type="caution">
    <text evidence="19">The sequence shown here is derived from an EMBL/GenBank/DDBJ whole genome shotgun (WGS) entry which is preliminary data.</text>
</comment>
<dbReference type="SUPFAM" id="SSF55856">
    <property type="entry name" value="Cytochrome b5-like heme/steroid binding domain"/>
    <property type="match status" value="1"/>
</dbReference>
<dbReference type="SMART" id="SM01117">
    <property type="entry name" value="Cyt-b5"/>
    <property type="match status" value="1"/>
</dbReference>
<keyword evidence="20" id="KW-1185">Reference proteome</keyword>
<evidence type="ECO:0000256" key="16">
    <source>
        <dbReference type="SAM" id="MobiDB-lite"/>
    </source>
</evidence>
<accession>A0AAE0IRW1</accession>
<evidence type="ECO:0000256" key="8">
    <source>
        <dbReference type="ARBA" id="ARBA00015499"/>
    </source>
</evidence>
<keyword evidence="9" id="KW-0500">Molybdenum</keyword>
<feature type="region of interest" description="Disordered" evidence="16">
    <location>
        <begin position="807"/>
        <end position="866"/>
    </location>
</feature>
<protein>
    <recommendedName>
        <fullName evidence="8">Nitrate reductase [NADPH]</fullName>
        <ecNumber evidence="7">1.7.1.3</ecNumber>
    </recommendedName>
</protein>
<dbReference type="PROSITE" id="PS51384">
    <property type="entry name" value="FAD_FR"/>
    <property type="match status" value="1"/>
</dbReference>
<comment type="cofactor">
    <cofactor evidence="3">
        <name>FAD</name>
        <dbReference type="ChEBI" id="CHEBI:57692"/>
    </cofactor>
</comment>
<keyword evidence="11" id="KW-0479">Metal-binding</keyword>
<sequence length="1066" mass="119083">MPHHIPWEVHVKSHPGSSVKDIENEPDWSKRRAHRIGYKDHDGRRPGITHTDYEEHEIPEDIKEAVRRRDELRRKIDTGHLVNFRDVIEHQTSFHLRYPENRSLGWRYVLETTEDWVKNGQPWPANVEKKEAQMKEGAEDDPTEFSPQEHALLKRIQEEARYISQLKQNNGKQKCPQTRNRSSISIDEQDQFTPDNWLPRCPDLIRLTGKHPMNAEPPLTELLNGGLITPNELHYVRNHGAVPRLLWELHRLDIEGGGANDGKLSLSMDQLKNRYTDSIINIPVAMACTGNRRKELNLMRKTKGANNGAASVGCAYWKGPLLRDVLISAGINIPSDGKRHWINFAGADSPSEGPYETSIPLEYAMDPSNDVVLAMYMNDLPLPPDHGYPVRLIIPGYIGGRCVKWLRRIWVTDCENESYYHIWDNRIMPSFVTSKDSEFANVLFHHPSTACSEQNMNSVVAKPAEGERIPLREATPGKMYRVQGYALSGGGREVQQVEVSIDRGKTWLLAVRELPEFPIRHGDKFWAWLFWHVDVDLADLVRSPEITVRCLDAAKNTQPEKFNWNLMGMMNNSWYTVKPEIMEENDKSLSSTATIVFRHPTQPATLPGGWVQPSEQVKTAEARQDDVGPAGGKQFTREEIEKHDKEKDCWIVVDSKVYDATSVLDWHPGGKTAILTHAGRCHQETTDEFASIHDDFAYKKLQECLLGQVTDKTADFIKQSGNAASATAGSGAKVQHQDDAVALERHRWTPVKLISRHPVSADTRTYTFALPEGKPSLGLGTCQHVQLGFHLQDRMLVRPYTPTRPILPGGVVSGPGPISAITTTTTKSKQKRKQHRKKPSHDNDNSASALQPADQPALPPPLHDKHDGTFDLTIKTYLPSLSSAGGALSNLLDCMPLGEEVEVRGPTGDIVYHGNGNFSISSRTLHFDRVSLVLGGSGITPGYALMARSLLTPGDCTQIRVVDANRSQGDILLKKDLDLFQTVSGGRIKIMHVLSRPDKKWEGVTGYVDRDKLRRGLFPPSSPPENRDGSDAGAGGRAVVFLCGPPGLVQGVALPVLKGMRSPSLL</sequence>
<feature type="compositionally biased region" description="Low complexity" evidence="16">
    <location>
        <begin position="807"/>
        <end position="827"/>
    </location>
</feature>
<organism evidence="19 20">
    <name type="scientific">Apodospora peruviana</name>
    <dbReference type="NCBI Taxonomy" id="516989"/>
    <lineage>
        <taxon>Eukaryota</taxon>
        <taxon>Fungi</taxon>
        <taxon>Dikarya</taxon>
        <taxon>Ascomycota</taxon>
        <taxon>Pezizomycotina</taxon>
        <taxon>Sordariomycetes</taxon>
        <taxon>Sordariomycetidae</taxon>
        <taxon>Sordariales</taxon>
        <taxon>Lasiosphaeriaceae</taxon>
        <taxon>Apodospora</taxon>
    </lineage>
</organism>
<dbReference type="Gene3D" id="2.60.40.650">
    <property type="match status" value="1"/>
</dbReference>
<keyword evidence="14" id="KW-0534">Nitrate assimilation</keyword>
<evidence type="ECO:0000256" key="11">
    <source>
        <dbReference type="ARBA" id="ARBA00022723"/>
    </source>
</evidence>
<evidence type="ECO:0000259" key="18">
    <source>
        <dbReference type="PROSITE" id="PS51384"/>
    </source>
</evidence>
<evidence type="ECO:0000256" key="3">
    <source>
        <dbReference type="ARBA" id="ARBA00001974"/>
    </source>
</evidence>
<evidence type="ECO:0000313" key="19">
    <source>
        <dbReference type="EMBL" id="KAK3330022.1"/>
    </source>
</evidence>
<gene>
    <name evidence="19" type="ORF">B0H66DRAFT_611244</name>
</gene>
<evidence type="ECO:0000256" key="12">
    <source>
        <dbReference type="ARBA" id="ARBA00022827"/>
    </source>
</evidence>
<reference evidence="19" key="1">
    <citation type="journal article" date="2023" name="Mol. Phylogenet. Evol.">
        <title>Genome-scale phylogeny and comparative genomics of the fungal order Sordariales.</title>
        <authorList>
            <person name="Hensen N."/>
            <person name="Bonometti L."/>
            <person name="Westerberg I."/>
            <person name="Brannstrom I.O."/>
            <person name="Guillou S."/>
            <person name="Cros-Aarteil S."/>
            <person name="Calhoun S."/>
            <person name="Haridas S."/>
            <person name="Kuo A."/>
            <person name="Mondo S."/>
            <person name="Pangilinan J."/>
            <person name="Riley R."/>
            <person name="LaButti K."/>
            <person name="Andreopoulos B."/>
            <person name="Lipzen A."/>
            <person name="Chen C."/>
            <person name="Yan M."/>
            <person name="Daum C."/>
            <person name="Ng V."/>
            <person name="Clum A."/>
            <person name="Steindorff A."/>
            <person name="Ohm R.A."/>
            <person name="Martin F."/>
            <person name="Silar P."/>
            <person name="Natvig D.O."/>
            <person name="Lalanne C."/>
            <person name="Gautier V."/>
            <person name="Ament-Velasquez S.L."/>
            <person name="Kruys A."/>
            <person name="Hutchinson M.I."/>
            <person name="Powell A.J."/>
            <person name="Barry K."/>
            <person name="Miller A.N."/>
            <person name="Grigoriev I.V."/>
            <person name="Debuchy R."/>
            <person name="Gladieux P."/>
            <person name="Hiltunen Thoren M."/>
            <person name="Johannesson H."/>
        </authorList>
    </citation>
    <scope>NUCLEOTIDE SEQUENCE</scope>
    <source>
        <strain evidence="19">CBS 118394</strain>
    </source>
</reference>
<reference evidence="19" key="2">
    <citation type="submission" date="2023-06" db="EMBL/GenBank/DDBJ databases">
        <authorList>
            <consortium name="Lawrence Berkeley National Laboratory"/>
            <person name="Haridas S."/>
            <person name="Hensen N."/>
            <person name="Bonometti L."/>
            <person name="Westerberg I."/>
            <person name="Brannstrom I.O."/>
            <person name="Guillou S."/>
            <person name="Cros-Aarteil S."/>
            <person name="Calhoun S."/>
            <person name="Kuo A."/>
            <person name="Mondo S."/>
            <person name="Pangilinan J."/>
            <person name="Riley R."/>
            <person name="Labutti K."/>
            <person name="Andreopoulos B."/>
            <person name="Lipzen A."/>
            <person name="Chen C."/>
            <person name="Yanf M."/>
            <person name="Daum C."/>
            <person name="Ng V."/>
            <person name="Clum A."/>
            <person name="Steindorff A."/>
            <person name="Ohm R."/>
            <person name="Martin F."/>
            <person name="Silar P."/>
            <person name="Natvig D."/>
            <person name="Lalanne C."/>
            <person name="Gautier V."/>
            <person name="Ament-Velasquez S.L."/>
            <person name="Kruys A."/>
            <person name="Hutchinson M.I."/>
            <person name="Powell A.J."/>
            <person name="Barry K."/>
            <person name="Miller A.N."/>
            <person name="Grigoriev I.V."/>
            <person name="Debuchy R."/>
            <person name="Gladieux P."/>
            <person name="Thoren M.H."/>
            <person name="Johannesson H."/>
        </authorList>
    </citation>
    <scope>NUCLEOTIDE SEQUENCE</scope>
    <source>
        <strain evidence="19">CBS 118394</strain>
    </source>
</reference>
<dbReference type="SUPFAM" id="SSF52343">
    <property type="entry name" value="Ferredoxin reductase-like, C-terminal NADP-linked domain"/>
    <property type="match status" value="1"/>
</dbReference>
<feature type="region of interest" description="Disordered" evidence="16">
    <location>
        <begin position="1"/>
        <end position="23"/>
    </location>
</feature>
<keyword evidence="13" id="KW-0560">Oxidoreductase</keyword>
<comment type="catalytic activity">
    <reaction evidence="15">
        <text>nitrite + NADP(+) + H2O = nitrate + NADPH + H(+)</text>
        <dbReference type="Rhea" id="RHEA:19061"/>
        <dbReference type="ChEBI" id="CHEBI:15377"/>
        <dbReference type="ChEBI" id="CHEBI:15378"/>
        <dbReference type="ChEBI" id="CHEBI:16301"/>
        <dbReference type="ChEBI" id="CHEBI:17632"/>
        <dbReference type="ChEBI" id="CHEBI:57783"/>
        <dbReference type="ChEBI" id="CHEBI:58349"/>
        <dbReference type="EC" id="1.7.1.3"/>
    </reaction>
</comment>
<dbReference type="Gene3D" id="3.40.50.80">
    <property type="entry name" value="Nucleotide-binding domain of ferredoxin-NADP reductase (FNR) module"/>
    <property type="match status" value="1"/>
</dbReference>
<comment type="subunit">
    <text evidence="6">Homodimer.</text>
</comment>
<dbReference type="InterPro" id="IPR000572">
    <property type="entry name" value="OxRdtase_Mopterin-bd_dom"/>
</dbReference>
<evidence type="ECO:0000256" key="1">
    <source>
        <dbReference type="ARBA" id="ARBA00001924"/>
    </source>
</evidence>
<dbReference type="GO" id="GO:0043546">
    <property type="term" value="F:molybdopterin cofactor binding"/>
    <property type="evidence" value="ECO:0007669"/>
    <property type="project" value="TreeGrafter"/>
</dbReference>
<dbReference type="Pfam" id="PF00175">
    <property type="entry name" value="NAD_binding_1"/>
    <property type="match status" value="1"/>
</dbReference>
<evidence type="ECO:0000256" key="5">
    <source>
        <dbReference type="ARBA" id="ARBA00006253"/>
    </source>
</evidence>
<dbReference type="AlphaFoldDB" id="A0AAE0IRW1"/>
<dbReference type="Gene3D" id="3.10.120.10">
    <property type="entry name" value="Cytochrome b5-like heme/steroid binding domain"/>
    <property type="match status" value="1"/>
</dbReference>
<evidence type="ECO:0000256" key="15">
    <source>
        <dbReference type="ARBA" id="ARBA00049155"/>
    </source>
</evidence>
<evidence type="ECO:0000256" key="4">
    <source>
        <dbReference type="ARBA" id="ARBA00003838"/>
    </source>
</evidence>
<proteinExistence type="inferred from homology"/>
<feature type="compositionally biased region" description="Basic and acidic residues" evidence="16">
    <location>
        <begin position="1"/>
        <end position="11"/>
    </location>
</feature>
<dbReference type="PROSITE" id="PS50255">
    <property type="entry name" value="CYTOCHROME_B5_2"/>
    <property type="match status" value="1"/>
</dbReference>
<evidence type="ECO:0000256" key="6">
    <source>
        <dbReference type="ARBA" id="ARBA00011738"/>
    </source>
</evidence>
<evidence type="ECO:0000259" key="17">
    <source>
        <dbReference type="PROSITE" id="PS50255"/>
    </source>
</evidence>